<dbReference type="SUPFAM" id="SSF81383">
    <property type="entry name" value="F-box domain"/>
    <property type="match status" value="1"/>
</dbReference>
<dbReference type="Gene3D" id="1.20.1280.50">
    <property type="match status" value="1"/>
</dbReference>
<accession>B5M6A8</accession>
<reference evidence="2" key="1">
    <citation type="submission" date="2008-08" db="EMBL/GenBank/DDBJ databases">
        <title>Cloning of SFBB genes in Chinese pear.</title>
        <authorList>
            <person name="Tan X.F."/>
            <person name="Zhang L."/>
        </authorList>
    </citation>
    <scope>NUCLEOTIDE SEQUENCE</scope>
    <source>
        <tissue evidence="2">Leaves</tissue>
    </source>
</reference>
<dbReference type="PANTHER" id="PTHR31672:SF13">
    <property type="entry name" value="F-BOX PROTEIN CPR30-LIKE"/>
    <property type="match status" value="1"/>
</dbReference>
<dbReference type="PANTHER" id="PTHR31672">
    <property type="entry name" value="BNACNNG10540D PROTEIN"/>
    <property type="match status" value="1"/>
</dbReference>
<sequence>MSQVHESETPEDKVVEILSRLPPKSLMRFKCVRKSWCTIINSPSFVAKHLSNTVDNKFSSFTCILFNRSQVHVFADRSWKRDVFWSMINLSIESDEHNLHYDVEDLNIPFPMEVQDNVQLYGYCNGIVCVIAGENVLLCNPATREFKQLPDSSLLLPLPTGKFGLETLFKGLGFGYDCKTKEYKVVRIIENCDCEYSEGKESYYERILLPYTAEVYTTAANSWKEIKIDTSSDTDPYCIPYSCSVYLKGFCYWFANDNGEYIFSFDLSDEIFHRIELPFRRESDFNFYGLFLYNESLACFCSLYGPSGNSRLFEIFEIWVMDDYHGVKSPWTKLLAIGPFKHNENPLTFWKSDEFLMVTSDRRVTSYNSSTGNLKYLLIPPIMNVVIDLQALIYVESIVLVK</sequence>
<dbReference type="AlphaFoldDB" id="B5M6A8"/>
<dbReference type="NCBIfam" id="TIGR01640">
    <property type="entry name" value="F_box_assoc_1"/>
    <property type="match status" value="1"/>
</dbReference>
<feature type="domain" description="F-box" evidence="1">
    <location>
        <begin position="9"/>
        <end position="49"/>
    </location>
</feature>
<protein>
    <submittedName>
        <fullName evidence="2">SFBB16-alpha</fullName>
    </submittedName>
</protein>
<proteinExistence type="predicted"/>
<dbReference type="CDD" id="cd22157">
    <property type="entry name" value="F-box_AtFBW1-like"/>
    <property type="match status" value="1"/>
</dbReference>
<evidence type="ECO:0000313" key="2">
    <source>
        <dbReference type="EMBL" id="ACH54089.1"/>
    </source>
</evidence>
<dbReference type="InterPro" id="IPR017451">
    <property type="entry name" value="F-box-assoc_interact_dom"/>
</dbReference>
<dbReference type="Pfam" id="PF07734">
    <property type="entry name" value="FBA_1"/>
    <property type="match status" value="1"/>
</dbReference>
<dbReference type="InterPro" id="IPR050796">
    <property type="entry name" value="SCF_F-box_component"/>
</dbReference>
<name>B5M6A8_9ROSA</name>
<dbReference type="SMART" id="SM00256">
    <property type="entry name" value="FBOX"/>
    <property type="match status" value="1"/>
</dbReference>
<dbReference type="InterPro" id="IPR036047">
    <property type="entry name" value="F-box-like_dom_sf"/>
</dbReference>
<organism evidence="2">
    <name type="scientific">Pyrus x bretschneideri</name>
    <name type="common">Chinese white pear</name>
    <dbReference type="NCBI Taxonomy" id="225117"/>
    <lineage>
        <taxon>Eukaryota</taxon>
        <taxon>Viridiplantae</taxon>
        <taxon>Streptophyta</taxon>
        <taxon>Embryophyta</taxon>
        <taxon>Tracheophyta</taxon>
        <taxon>Spermatophyta</taxon>
        <taxon>Magnoliopsida</taxon>
        <taxon>eudicotyledons</taxon>
        <taxon>Gunneridae</taxon>
        <taxon>Pentapetalae</taxon>
        <taxon>rosids</taxon>
        <taxon>fabids</taxon>
        <taxon>Rosales</taxon>
        <taxon>Rosaceae</taxon>
        <taxon>Amygdaloideae</taxon>
        <taxon>Maleae</taxon>
        <taxon>Pyrus</taxon>
    </lineage>
</organism>
<dbReference type="InterPro" id="IPR006527">
    <property type="entry name" value="F-box-assoc_dom_typ1"/>
</dbReference>
<dbReference type="EMBL" id="EU979309">
    <property type="protein sequence ID" value="ACH54089.1"/>
    <property type="molecule type" value="Genomic_DNA"/>
</dbReference>
<evidence type="ECO:0000259" key="1">
    <source>
        <dbReference type="SMART" id="SM00256"/>
    </source>
</evidence>
<dbReference type="InterPro" id="IPR001810">
    <property type="entry name" value="F-box_dom"/>
</dbReference>
<dbReference type="Pfam" id="PF00646">
    <property type="entry name" value="F-box"/>
    <property type="match status" value="1"/>
</dbReference>